<keyword evidence="2" id="KW-1185">Reference proteome</keyword>
<protein>
    <submittedName>
        <fullName evidence="1">Uncharacterized protein</fullName>
    </submittedName>
</protein>
<name>A0A1D1VC81_RAMVA</name>
<organism evidence="1 2">
    <name type="scientific">Ramazzottius varieornatus</name>
    <name type="common">Water bear</name>
    <name type="synonym">Tardigrade</name>
    <dbReference type="NCBI Taxonomy" id="947166"/>
    <lineage>
        <taxon>Eukaryota</taxon>
        <taxon>Metazoa</taxon>
        <taxon>Ecdysozoa</taxon>
        <taxon>Tardigrada</taxon>
        <taxon>Eutardigrada</taxon>
        <taxon>Parachela</taxon>
        <taxon>Hypsibioidea</taxon>
        <taxon>Ramazzottiidae</taxon>
        <taxon>Ramazzottius</taxon>
    </lineage>
</organism>
<proteinExistence type="predicted"/>
<dbReference type="AlphaFoldDB" id="A0A1D1VC81"/>
<gene>
    <name evidence="1" type="primary">RvY_09647-1</name>
    <name evidence="1" type="synonym">RvY_09647.1</name>
    <name evidence="1" type="ORF">RvY_09647</name>
</gene>
<comment type="caution">
    <text evidence="1">The sequence shown here is derived from an EMBL/GenBank/DDBJ whole genome shotgun (WGS) entry which is preliminary data.</text>
</comment>
<dbReference type="EMBL" id="BDGG01000004">
    <property type="protein sequence ID" value="GAU98510.1"/>
    <property type="molecule type" value="Genomic_DNA"/>
</dbReference>
<reference evidence="1 2" key="1">
    <citation type="journal article" date="2016" name="Nat. Commun.">
        <title>Extremotolerant tardigrade genome and improved radiotolerance of human cultured cells by tardigrade-unique protein.</title>
        <authorList>
            <person name="Hashimoto T."/>
            <person name="Horikawa D.D."/>
            <person name="Saito Y."/>
            <person name="Kuwahara H."/>
            <person name="Kozuka-Hata H."/>
            <person name="Shin-I T."/>
            <person name="Minakuchi Y."/>
            <person name="Ohishi K."/>
            <person name="Motoyama A."/>
            <person name="Aizu T."/>
            <person name="Enomoto A."/>
            <person name="Kondo K."/>
            <person name="Tanaka S."/>
            <person name="Hara Y."/>
            <person name="Koshikawa S."/>
            <person name="Sagara H."/>
            <person name="Miura T."/>
            <person name="Yokobori S."/>
            <person name="Miyagawa K."/>
            <person name="Suzuki Y."/>
            <person name="Kubo T."/>
            <person name="Oyama M."/>
            <person name="Kohara Y."/>
            <person name="Fujiyama A."/>
            <person name="Arakawa K."/>
            <person name="Katayama T."/>
            <person name="Toyoda A."/>
            <person name="Kunieda T."/>
        </authorList>
    </citation>
    <scope>NUCLEOTIDE SEQUENCE [LARGE SCALE GENOMIC DNA]</scope>
    <source>
        <strain evidence="1 2">YOKOZUNA-1</strain>
    </source>
</reference>
<sequence length="59" mass="6789">MKDVAFKKAVWFKRVTPVSLIWSHIPSPSAAQLANPTKMFNTMKAIRIHWTPPRNMVVL</sequence>
<dbReference type="Proteomes" id="UP000186922">
    <property type="component" value="Unassembled WGS sequence"/>
</dbReference>
<accession>A0A1D1VC81</accession>
<evidence type="ECO:0000313" key="1">
    <source>
        <dbReference type="EMBL" id="GAU98510.1"/>
    </source>
</evidence>
<evidence type="ECO:0000313" key="2">
    <source>
        <dbReference type="Proteomes" id="UP000186922"/>
    </source>
</evidence>